<feature type="transmembrane region" description="Helical" evidence="1">
    <location>
        <begin position="16"/>
        <end position="37"/>
    </location>
</feature>
<keyword evidence="3" id="KW-0378">Hydrolase</keyword>
<dbReference type="Pfam" id="PF02517">
    <property type="entry name" value="Rce1-like"/>
    <property type="match status" value="1"/>
</dbReference>
<feature type="transmembrane region" description="Helical" evidence="1">
    <location>
        <begin position="79"/>
        <end position="98"/>
    </location>
</feature>
<organism evidence="3">
    <name type="scientific">Caldilinea aerophila</name>
    <dbReference type="NCBI Taxonomy" id="133453"/>
    <lineage>
        <taxon>Bacteria</taxon>
        <taxon>Bacillati</taxon>
        <taxon>Chloroflexota</taxon>
        <taxon>Caldilineae</taxon>
        <taxon>Caldilineales</taxon>
        <taxon>Caldilineaceae</taxon>
        <taxon>Caldilinea</taxon>
    </lineage>
</organism>
<name>A0A7C1FHR9_9CHLR</name>
<reference evidence="3" key="1">
    <citation type="journal article" date="2020" name="mSystems">
        <title>Genome- and Community-Level Interaction Insights into Carbon Utilization and Element Cycling Functions of Hydrothermarchaeota in Hydrothermal Sediment.</title>
        <authorList>
            <person name="Zhou Z."/>
            <person name="Liu Y."/>
            <person name="Xu W."/>
            <person name="Pan J."/>
            <person name="Luo Z.H."/>
            <person name="Li M."/>
        </authorList>
    </citation>
    <scope>NUCLEOTIDE SEQUENCE [LARGE SCALE GENOMIC DNA]</scope>
    <source>
        <strain evidence="3">SpSt-289</strain>
    </source>
</reference>
<dbReference type="EMBL" id="DSMG01000053">
    <property type="protein sequence ID" value="HDX30754.1"/>
    <property type="molecule type" value="Genomic_DNA"/>
</dbReference>
<sequence>MFATRSTPTSCSFLQYWPYLLVALALIPLQTSAEEFFFRGYLLQASGRLTQNWLVLSLLNGVLFTLPHLFNPEAEQNDFLIAFLNWFLVGAGWTLITLRSGSLDYALGIHAINNLLLTVLFGYTGGGLPPIALFVTEGAQITLYDNVTLFAALAAAYWFIARLESRPEKDAVSA</sequence>
<feature type="domain" description="CAAX prenyl protease 2/Lysostaphin resistance protein A-like" evidence="2">
    <location>
        <begin position="19"/>
        <end position="116"/>
    </location>
</feature>
<keyword evidence="1" id="KW-0472">Membrane</keyword>
<dbReference type="InterPro" id="IPR003675">
    <property type="entry name" value="Rce1/LyrA-like_dom"/>
</dbReference>
<dbReference type="PANTHER" id="PTHR39430">
    <property type="entry name" value="MEMBRANE-ASSOCIATED PROTEASE-RELATED"/>
    <property type="match status" value="1"/>
</dbReference>
<dbReference type="GO" id="GO:0004175">
    <property type="term" value="F:endopeptidase activity"/>
    <property type="evidence" value="ECO:0007669"/>
    <property type="project" value="UniProtKB-ARBA"/>
</dbReference>
<keyword evidence="1" id="KW-1133">Transmembrane helix</keyword>
<dbReference type="GO" id="GO:0008237">
    <property type="term" value="F:metallopeptidase activity"/>
    <property type="evidence" value="ECO:0007669"/>
    <property type="project" value="UniProtKB-KW"/>
</dbReference>
<proteinExistence type="predicted"/>
<comment type="caution">
    <text evidence="3">The sequence shown here is derived from an EMBL/GenBank/DDBJ whole genome shotgun (WGS) entry which is preliminary data.</text>
</comment>
<dbReference type="GO" id="GO:0080120">
    <property type="term" value="P:CAAX-box protein maturation"/>
    <property type="evidence" value="ECO:0007669"/>
    <property type="project" value="UniProtKB-ARBA"/>
</dbReference>
<evidence type="ECO:0000256" key="1">
    <source>
        <dbReference type="SAM" id="Phobius"/>
    </source>
</evidence>
<dbReference type="PANTHER" id="PTHR39430:SF1">
    <property type="entry name" value="PROTEASE"/>
    <property type="match status" value="1"/>
</dbReference>
<keyword evidence="3" id="KW-0645">Protease</keyword>
<dbReference type="AlphaFoldDB" id="A0A7C1FHR9"/>
<evidence type="ECO:0000313" key="3">
    <source>
        <dbReference type="EMBL" id="HDX30754.1"/>
    </source>
</evidence>
<evidence type="ECO:0000259" key="2">
    <source>
        <dbReference type="Pfam" id="PF02517"/>
    </source>
</evidence>
<gene>
    <name evidence="3" type="ORF">ENQ20_04590</name>
</gene>
<feature type="transmembrane region" description="Helical" evidence="1">
    <location>
        <begin position="49"/>
        <end position="67"/>
    </location>
</feature>
<protein>
    <submittedName>
        <fullName evidence="3">CPBP family intramembrane metalloprotease</fullName>
    </submittedName>
</protein>
<keyword evidence="3" id="KW-0482">Metalloprotease</keyword>
<accession>A0A7C1FHR9</accession>
<keyword evidence="1" id="KW-0812">Transmembrane</keyword>
<dbReference type="GO" id="GO:0006508">
    <property type="term" value="P:proteolysis"/>
    <property type="evidence" value="ECO:0007669"/>
    <property type="project" value="UniProtKB-KW"/>
</dbReference>
<feature type="transmembrane region" description="Helical" evidence="1">
    <location>
        <begin position="143"/>
        <end position="160"/>
    </location>
</feature>